<sequence length="147" mass="16182">MAEKSVLVIGGGISGIQAALDLGDRGFKVYLVEREPSIGGRMAQLDKTFPTMDCSACILTPKMVDVSRHPNIELLTYSEVLEVKKASSDFRVKILCKPRYVDGEKCTGCAKCADYCPIETTNEFDMGLGVRKAIYVPFPQAIPQWQT</sequence>
<dbReference type="AlphaFoldDB" id="X1MI93"/>
<dbReference type="InterPro" id="IPR036188">
    <property type="entry name" value="FAD/NAD-bd_sf"/>
</dbReference>
<gene>
    <name evidence="10" type="ORF">S06H3_11777</name>
</gene>
<dbReference type="InterPro" id="IPR039650">
    <property type="entry name" value="HdrA-like"/>
</dbReference>
<comment type="similarity">
    <text evidence="2">Belongs to the HdrA family.</text>
</comment>
<dbReference type="PROSITE" id="PS00198">
    <property type="entry name" value="4FE4S_FER_1"/>
    <property type="match status" value="1"/>
</dbReference>
<dbReference type="PROSITE" id="PS51379">
    <property type="entry name" value="4FE4S_FER_2"/>
    <property type="match status" value="1"/>
</dbReference>
<accession>X1MI93</accession>
<dbReference type="PANTHER" id="PTHR43498:SF1">
    <property type="entry name" value="COB--COM HETERODISULFIDE REDUCTASE IRON-SULFUR SUBUNIT A"/>
    <property type="match status" value="1"/>
</dbReference>
<dbReference type="GO" id="GO:0016491">
    <property type="term" value="F:oxidoreductase activity"/>
    <property type="evidence" value="ECO:0007669"/>
    <property type="project" value="UniProtKB-KW"/>
</dbReference>
<dbReference type="Gene3D" id="3.30.70.20">
    <property type="match status" value="1"/>
</dbReference>
<comment type="cofactor">
    <cofactor evidence="1">
        <name>FAD</name>
        <dbReference type="ChEBI" id="CHEBI:57692"/>
    </cofactor>
</comment>
<evidence type="ECO:0000256" key="7">
    <source>
        <dbReference type="ARBA" id="ARBA00023004"/>
    </source>
</evidence>
<keyword evidence="4" id="KW-0479">Metal-binding</keyword>
<evidence type="ECO:0000256" key="5">
    <source>
        <dbReference type="ARBA" id="ARBA00022827"/>
    </source>
</evidence>
<dbReference type="SUPFAM" id="SSF54862">
    <property type="entry name" value="4Fe-4S ferredoxins"/>
    <property type="match status" value="1"/>
</dbReference>
<evidence type="ECO:0000256" key="3">
    <source>
        <dbReference type="ARBA" id="ARBA00022485"/>
    </source>
</evidence>
<evidence type="ECO:0000256" key="4">
    <source>
        <dbReference type="ARBA" id="ARBA00022723"/>
    </source>
</evidence>
<evidence type="ECO:0000256" key="6">
    <source>
        <dbReference type="ARBA" id="ARBA00023002"/>
    </source>
</evidence>
<dbReference type="GO" id="GO:0051539">
    <property type="term" value="F:4 iron, 4 sulfur cluster binding"/>
    <property type="evidence" value="ECO:0007669"/>
    <property type="project" value="UniProtKB-KW"/>
</dbReference>
<name>X1MI93_9ZZZZ</name>
<dbReference type="Pfam" id="PF12831">
    <property type="entry name" value="FAD_oxidored"/>
    <property type="match status" value="1"/>
</dbReference>
<keyword evidence="6" id="KW-0560">Oxidoreductase</keyword>
<comment type="caution">
    <text evidence="10">The sequence shown here is derived from an EMBL/GenBank/DDBJ whole genome shotgun (WGS) entry which is preliminary data.</text>
</comment>
<feature type="domain" description="4Fe-4S ferredoxin-type" evidence="9">
    <location>
        <begin position="97"/>
        <end position="127"/>
    </location>
</feature>
<evidence type="ECO:0000256" key="1">
    <source>
        <dbReference type="ARBA" id="ARBA00001974"/>
    </source>
</evidence>
<reference evidence="10" key="1">
    <citation type="journal article" date="2014" name="Front. Microbiol.">
        <title>High frequency of phylogenetically diverse reductive dehalogenase-homologous genes in deep subseafloor sedimentary metagenomes.</title>
        <authorList>
            <person name="Kawai M."/>
            <person name="Futagami T."/>
            <person name="Toyoda A."/>
            <person name="Takaki Y."/>
            <person name="Nishi S."/>
            <person name="Hori S."/>
            <person name="Arai W."/>
            <person name="Tsubouchi T."/>
            <person name="Morono Y."/>
            <person name="Uchiyama I."/>
            <person name="Ito T."/>
            <person name="Fujiyama A."/>
            <person name="Inagaki F."/>
            <person name="Takami H."/>
        </authorList>
    </citation>
    <scope>NUCLEOTIDE SEQUENCE</scope>
    <source>
        <strain evidence="10">Expedition CK06-06</strain>
    </source>
</reference>
<keyword evidence="3" id="KW-0004">4Fe-4S</keyword>
<dbReference type="EMBL" id="BARV01005796">
    <property type="protein sequence ID" value="GAI17801.1"/>
    <property type="molecule type" value="Genomic_DNA"/>
</dbReference>
<dbReference type="Gene3D" id="3.50.50.60">
    <property type="entry name" value="FAD/NAD(P)-binding domain"/>
    <property type="match status" value="1"/>
</dbReference>
<evidence type="ECO:0000256" key="8">
    <source>
        <dbReference type="ARBA" id="ARBA00023014"/>
    </source>
</evidence>
<proteinExistence type="inferred from homology"/>
<dbReference type="Pfam" id="PF00037">
    <property type="entry name" value="Fer4"/>
    <property type="match status" value="1"/>
</dbReference>
<dbReference type="GO" id="GO:0046872">
    <property type="term" value="F:metal ion binding"/>
    <property type="evidence" value="ECO:0007669"/>
    <property type="project" value="UniProtKB-KW"/>
</dbReference>
<keyword evidence="5" id="KW-0274">FAD</keyword>
<keyword evidence="5" id="KW-0285">Flavoprotein</keyword>
<dbReference type="InterPro" id="IPR017896">
    <property type="entry name" value="4Fe4S_Fe-S-bd"/>
</dbReference>
<evidence type="ECO:0000256" key="2">
    <source>
        <dbReference type="ARBA" id="ARBA00006561"/>
    </source>
</evidence>
<dbReference type="PANTHER" id="PTHR43498">
    <property type="entry name" value="FERREDOXIN:COB-COM HETERODISULFIDE REDUCTASE SUBUNIT A"/>
    <property type="match status" value="1"/>
</dbReference>
<protein>
    <recommendedName>
        <fullName evidence="9">4Fe-4S ferredoxin-type domain-containing protein</fullName>
    </recommendedName>
</protein>
<keyword evidence="7" id="KW-0408">Iron</keyword>
<evidence type="ECO:0000259" key="9">
    <source>
        <dbReference type="PROSITE" id="PS51379"/>
    </source>
</evidence>
<dbReference type="SUPFAM" id="SSF51905">
    <property type="entry name" value="FAD/NAD(P)-binding domain"/>
    <property type="match status" value="1"/>
</dbReference>
<organism evidence="10">
    <name type="scientific">marine sediment metagenome</name>
    <dbReference type="NCBI Taxonomy" id="412755"/>
    <lineage>
        <taxon>unclassified sequences</taxon>
        <taxon>metagenomes</taxon>
        <taxon>ecological metagenomes</taxon>
    </lineage>
</organism>
<keyword evidence="8" id="KW-0411">Iron-sulfur</keyword>
<dbReference type="InterPro" id="IPR017900">
    <property type="entry name" value="4Fe4S_Fe_S_CS"/>
</dbReference>
<evidence type="ECO:0000313" key="10">
    <source>
        <dbReference type="EMBL" id="GAI17801.1"/>
    </source>
</evidence>